<evidence type="ECO:0000313" key="3">
    <source>
        <dbReference type="Proteomes" id="UP000247792"/>
    </source>
</evidence>
<dbReference type="EMBL" id="QJKB01000016">
    <property type="protein sequence ID" value="PXX37327.1"/>
    <property type="molecule type" value="Genomic_DNA"/>
</dbReference>
<keyword evidence="3" id="KW-1185">Reference proteome</keyword>
<evidence type="ECO:0000313" key="2">
    <source>
        <dbReference type="EMBL" id="PXX37327.1"/>
    </source>
</evidence>
<comment type="caution">
    <text evidence="2">The sequence shown here is derived from an EMBL/GenBank/DDBJ whole genome shotgun (WGS) entry which is preliminary data.</text>
</comment>
<proteinExistence type="predicted"/>
<dbReference type="Pfam" id="PF13569">
    <property type="entry name" value="DUF4132"/>
    <property type="match status" value="1"/>
</dbReference>
<organism evidence="2 3">
    <name type="scientific">Undibacterium pigrum</name>
    <dbReference type="NCBI Taxonomy" id="401470"/>
    <lineage>
        <taxon>Bacteria</taxon>
        <taxon>Pseudomonadati</taxon>
        <taxon>Pseudomonadota</taxon>
        <taxon>Betaproteobacteria</taxon>
        <taxon>Burkholderiales</taxon>
        <taxon>Oxalobacteraceae</taxon>
        <taxon>Undibacterium</taxon>
    </lineage>
</organism>
<gene>
    <name evidence="2" type="ORF">DFR42_11621</name>
</gene>
<dbReference type="InterPro" id="IPR025406">
    <property type="entry name" value="DUF4132"/>
</dbReference>
<feature type="domain" description="DUF4132" evidence="1">
    <location>
        <begin position="353"/>
        <end position="520"/>
    </location>
</feature>
<evidence type="ECO:0000259" key="1">
    <source>
        <dbReference type="Pfam" id="PF13569"/>
    </source>
</evidence>
<reference evidence="2 3" key="1">
    <citation type="submission" date="2018-05" db="EMBL/GenBank/DDBJ databases">
        <title>Genomic Encyclopedia of Type Strains, Phase IV (KMG-IV): sequencing the most valuable type-strain genomes for metagenomic binning, comparative biology and taxonomic classification.</title>
        <authorList>
            <person name="Goeker M."/>
        </authorList>
    </citation>
    <scope>NUCLEOTIDE SEQUENCE [LARGE SCALE GENOMIC DNA]</scope>
    <source>
        <strain evidence="2 3">DSM 19792</strain>
    </source>
</reference>
<sequence length="725" mass="79926">MIADKFMPDQIQAHLVEQLLTRLTSLPDHPRFVGKPADLSMLDGMQLGTLWPAIRQAQTLEFHDPRSEFAHLLCRQAEELGLSPVLDETSALAVFRHIEPGQWKVALRELAYLAEKPALPLQQELIRIMEKKPAGYLGGGEYEAYAIGSFAGGHGLAELRNEVAARYEDSPYRLQEFEVLAELGPAALLALAGTMNGYFGPAGSQLAHDDPAIVLTDEPAYIEFAYEVLSSAAAYVAKIQSGKIPFKADGAFTTDDAQIISRAARIAAYRDETWLRPLIGPLLLGVCVAPTSAKTVPSQSVAITLGHSIEAIPTPESVLALRNALAVVRHAGIEKKLARNLKPAERALAERPNVALRMTSGAKPDKKQQAMLATCMESGFWLSMTLSAMEWRERLLDTSAGISFAASVVWLERRQDGRNWPFTIDLIKGNPKLVAIDGSVHIIDDDSTICLWHPLLADAAERHAWQDIFFKRKTKQPIRQVFREHYAPGASDCNANVSSMFEGHVVSLQPLIGLARREGWAISKYDGLSRQFGDIRVSFDFSANLYPGVTGYGTSGKLHFAHRIGKHWSPIMITELDAVVFSEIARAADLLVSVASFAIHDKVSDEAVTAGDLRLHPFEQTTASRSKHLAHLSTLPLGVMAINRKNTLAMVFATQIEERTIILDERHIRVGEYAVHIATARMTKNGEAVEIDTNKKKAQLAAMPCLPYDEILLQRIVYNLAWAME</sequence>
<dbReference type="Proteomes" id="UP000247792">
    <property type="component" value="Unassembled WGS sequence"/>
</dbReference>
<dbReference type="RefSeq" id="WP_245937093.1">
    <property type="nucleotide sequence ID" value="NZ_QJKB01000016.1"/>
</dbReference>
<protein>
    <submittedName>
        <fullName evidence="2">Uncharacterized protein DUF4132</fullName>
    </submittedName>
</protein>
<dbReference type="AlphaFoldDB" id="A0A318ITW0"/>
<accession>A0A318ITW0</accession>
<name>A0A318ITW0_9BURK</name>